<dbReference type="InterPro" id="IPR012914">
    <property type="entry name" value="PucR_dom"/>
</dbReference>
<keyword evidence="4" id="KW-1185">Reference proteome</keyword>
<feature type="domain" description="Purine catabolism PurC-like" evidence="1">
    <location>
        <begin position="14"/>
        <end position="130"/>
    </location>
</feature>
<feature type="domain" description="PucR C-terminal helix-turn-helix" evidence="2">
    <location>
        <begin position="445"/>
        <end position="503"/>
    </location>
</feature>
<dbReference type="Pfam" id="PF13556">
    <property type="entry name" value="HTH_30"/>
    <property type="match status" value="1"/>
</dbReference>
<dbReference type="PANTHER" id="PTHR33744">
    <property type="entry name" value="CARBOHYDRATE DIACID REGULATOR"/>
    <property type="match status" value="1"/>
</dbReference>
<evidence type="ECO:0000313" key="3">
    <source>
        <dbReference type="EMBL" id="GAA3633329.1"/>
    </source>
</evidence>
<evidence type="ECO:0000259" key="2">
    <source>
        <dbReference type="Pfam" id="PF13556"/>
    </source>
</evidence>
<dbReference type="InterPro" id="IPR042070">
    <property type="entry name" value="PucR_C-HTH_sf"/>
</dbReference>
<proteinExistence type="predicted"/>
<dbReference type="Proteomes" id="UP001501490">
    <property type="component" value="Unassembled WGS sequence"/>
</dbReference>
<evidence type="ECO:0000259" key="1">
    <source>
        <dbReference type="Pfam" id="PF07905"/>
    </source>
</evidence>
<dbReference type="InterPro" id="IPR051448">
    <property type="entry name" value="CdaR-like_regulators"/>
</dbReference>
<organism evidence="3 4">
    <name type="scientific">Microlunatus ginsengisoli</name>
    <dbReference type="NCBI Taxonomy" id="363863"/>
    <lineage>
        <taxon>Bacteria</taxon>
        <taxon>Bacillati</taxon>
        <taxon>Actinomycetota</taxon>
        <taxon>Actinomycetes</taxon>
        <taxon>Propionibacteriales</taxon>
        <taxon>Propionibacteriaceae</taxon>
        <taxon>Microlunatus</taxon>
    </lineage>
</organism>
<gene>
    <name evidence="3" type="ORF">GCM10022236_39920</name>
</gene>
<dbReference type="InterPro" id="IPR025736">
    <property type="entry name" value="PucR_C-HTH_dom"/>
</dbReference>
<accession>A0ABP7AIX2</accession>
<dbReference type="RefSeq" id="WP_344807884.1">
    <property type="nucleotide sequence ID" value="NZ_BAABAB010000031.1"/>
</dbReference>
<dbReference type="Pfam" id="PF07905">
    <property type="entry name" value="PucR"/>
    <property type="match status" value="1"/>
</dbReference>
<protein>
    <submittedName>
        <fullName evidence="3">PucR family transcriptional regulator</fullName>
    </submittedName>
</protein>
<evidence type="ECO:0000313" key="4">
    <source>
        <dbReference type="Proteomes" id="UP001501490"/>
    </source>
</evidence>
<dbReference type="PANTHER" id="PTHR33744:SF1">
    <property type="entry name" value="DNA-BINDING TRANSCRIPTIONAL ACTIVATOR ADER"/>
    <property type="match status" value="1"/>
</dbReference>
<dbReference type="Gene3D" id="1.10.10.2840">
    <property type="entry name" value="PucR C-terminal helix-turn-helix domain"/>
    <property type="match status" value="1"/>
</dbReference>
<reference evidence="4" key="1">
    <citation type="journal article" date="2019" name="Int. J. Syst. Evol. Microbiol.">
        <title>The Global Catalogue of Microorganisms (GCM) 10K type strain sequencing project: providing services to taxonomists for standard genome sequencing and annotation.</title>
        <authorList>
            <consortium name="The Broad Institute Genomics Platform"/>
            <consortium name="The Broad Institute Genome Sequencing Center for Infectious Disease"/>
            <person name="Wu L."/>
            <person name="Ma J."/>
        </authorList>
    </citation>
    <scope>NUCLEOTIDE SEQUENCE [LARGE SCALE GENOMIC DNA]</scope>
    <source>
        <strain evidence="4">JCM 16929</strain>
    </source>
</reference>
<comment type="caution">
    <text evidence="3">The sequence shown here is derived from an EMBL/GenBank/DDBJ whole genome shotgun (WGS) entry which is preliminary data.</text>
</comment>
<name>A0ABP7AIX2_9ACTN</name>
<sequence length="513" mass="54378">MVEHGFGGMTVERLVQSPALQMQVLAGGAGLGRRVAWAHVSELADPSPWLAGGELIMTTGLGVPRAAAPQRAYVERLDDGGVAGLAVSAHLHTPRITRAALAAADERGFPILEVPLSVPFIAIAQEVAAAVQADSTQRLNAQLQVFGAVRWLTSGELDEGQVFARLSRLSGLRLYLCTVAGAPLFPDVAAPPPELRRLLPTDDDAPPTVPGGFVLPVPVAGGTGGWLLALEREGVANAGLAVVQHIATVAALQLTMRRHGEEILRREGAETFADLLQGDHSAEAIVRRLRRVGFRADVRLQLIALRSAAGAQGRAAGAGAAGSVRADEVARALADGGLPHLLLNTGDVAYVLIRSGPRARTVLAGIPELRVGASRPFEVGAPLGLARREALWACARADDAGLAYVRYGSDTIGRWTVEDAASLRALVASVLGVVQAYDDEHDSDLVRTVQTWLERERQTAPTAEALHVHPNTLAYRLKRFEELSGRNLRSTADLAELWLALRALGHLEVEQPG</sequence>
<dbReference type="EMBL" id="BAABAB010000031">
    <property type="protein sequence ID" value="GAA3633329.1"/>
    <property type="molecule type" value="Genomic_DNA"/>
</dbReference>